<dbReference type="InterPro" id="IPR006977">
    <property type="entry name" value="Yip1_dom"/>
</dbReference>
<evidence type="ECO:0000256" key="3">
    <source>
        <dbReference type="ARBA" id="ARBA00022989"/>
    </source>
</evidence>
<feature type="transmembrane region" description="Helical" evidence="5">
    <location>
        <begin position="169"/>
        <end position="191"/>
    </location>
</feature>
<dbReference type="STRING" id="483913.AN935_07485"/>
<reference evidence="7 8" key="1">
    <citation type="submission" date="2014-12" db="EMBL/GenBank/DDBJ databases">
        <title>Comparative genome analysis of Bacillus coagulans HM-08, Clostridium butyricum HM-68, Bacillus subtilis HM-66 and Bacillus licheniformis BL-09.</title>
        <authorList>
            <person name="Zhang H."/>
        </authorList>
    </citation>
    <scope>NUCLEOTIDE SEQUENCE [LARGE SCALE GENOMIC DNA]</scope>
    <source>
        <strain evidence="7 8">HM-66</strain>
    </source>
</reference>
<accession>A0A0D1L224</accession>
<evidence type="ECO:0000256" key="5">
    <source>
        <dbReference type="SAM" id="Phobius"/>
    </source>
</evidence>
<feature type="transmembrane region" description="Helical" evidence="5">
    <location>
        <begin position="88"/>
        <end position="113"/>
    </location>
</feature>
<keyword evidence="3 5" id="KW-1133">Transmembrane helix</keyword>
<dbReference type="Pfam" id="PF04893">
    <property type="entry name" value="Yip1"/>
    <property type="match status" value="1"/>
</dbReference>
<name>A0A0D1L224_BACIU</name>
<evidence type="ECO:0000256" key="4">
    <source>
        <dbReference type="ARBA" id="ARBA00023136"/>
    </source>
</evidence>
<comment type="subcellular location">
    <subcellularLocation>
        <location evidence="1">Membrane</location>
        <topology evidence="1">Multi-pass membrane protein</topology>
    </subcellularLocation>
</comment>
<evidence type="ECO:0000259" key="6">
    <source>
        <dbReference type="Pfam" id="PF04893"/>
    </source>
</evidence>
<dbReference type="Proteomes" id="UP000032247">
    <property type="component" value="Unassembled WGS sequence"/>
</dbReference>
<protein>
    <recommendedName>
        <fullName evidence="6">Yip1 domain-containing protein</fullName>
    </recommendedName>
</protein>
<dbReference type="EMBL" id="JXBC01000002">
    <property type="protein sequence ID" value="KIU12427.1"/>
    <property type="molecule type" value="Genomic_DNA"/>
</dbReference>
<sequence length="231" mass="24177">METNVEKNSGTATEKPSLFGVITSPSVQFERIRERPVVWGSLLIVAAIIIVGAVLQSLGTDYSELLKSQDTQGLSAEQMETVATITKFGGMAGAIIGGIAALFIAPLIYWLCVKISGGVTTYKKMLSLGLFVSLISSLGLLVNGIVAFTTDVNPLYSTTSLAGIIPSDGALASVLNTFEIFSIWSFVLLAIGLHKTGGISKKAGWISAIILFGILVVFSLFSGLINSVAGA</sequence>
<evidence type="ECO:0000256" key="1">
    <source>
        <dbReference type="ARBA" id="ARBA00004141"/>
    </source>
</evidence>
<feature type="domain" description="Yip1" evidence="6">
    <location>
        <begin position="19"/>
        <end position="219"/>
    </location>
</feature>
<keyword evidence="2 5" id="KW-0812">Transmembrane</keyword>
<comment type="caution">
    <text evidence="7">The sequence shown here is derived from an EMBL/GenBank/DDBJ whole genome shotgun (WGS) entry which is preliminary data.</text>
</comment>
<evidence type="ECO:0000313" key="7">
    <source>
        <dbReference type="EMBL" id="KIU12427.1"/>
    </source>
</evidence>
<feature type="transmembrane region" description="Helical" evidence="5">
    <location>
        <begin position="125"/>
        <end position="149"/>
    </location>
</feature>
<feature type="transmembrane region" description="Helical" evidence="5">
    <location>
        <begin position="37"/>
        <end position="58"/>
    </location>
</feature>
<organism evidence="7 8">
    <name type="scientific">Bacillus subtilis</name>
    <dbReference type="NCBI Taxonomy" id="1423"/>
    <lineage>
        <taxon>Bacteria</taxon>
        <taxon>Bacillati</taxon>
        <taxon>Bacillota</taxon>
        <taxon>Bacilli</taxon>
        <taxon>Bacillales</taxon>
        <taxon>Bacillaceae</taxon>
        <taxon>Bacillus</taxon>
    </lineage>
</organism>
<evidence type="ECO:0000313" key="8">
    <source>
        <dbReference type="Proteomes" id="UP000032247"/>
    </source>
</evidence>
<proteinExistence type="predicted"/>
<evidence type="ECO:0000256" key="2">
    <source>
        <dbReference type="ARBA" id="ARBA00022692"/>
    </source>
</evidence>
<dbReference type="PATRIC" id="fig|1423.173.peg.1310"/>
<feature type="transmembrane region" description="Helical" evidence="5">
    <location>
        <begin position="203"/>
        <end position="225"/>
    </location>
</feature>
<dbReference type="GO" id="GO:0016020">
    <property type="term" value="C:membrane"/>
    <property type="evidence" value="ECO:0007669"/>
    <property type="project" value="UniProtKB-SubCell"/>
</dbReference>
<keyword evidence="4 5" id="KW-0472">Membrane</keyword>
<gene>
    <name evidence="7" type="ORF">SC09_Contig19orf00906</name>
</gene>
<dbReference type="AlphaFoldDB" id="A0A0D1L224"/>